<evidence type="ECO:0000259" key="3">
    <source>
        <dbReference type="Pfam" id="PF06904"/>
    </source>
</evidence>
<dbReference type="InterPro" id="IPR009683">
    <property type="entry name" value="Extensin-like_C"/>
</dbReference>
<dbReference type="Proteomes" id="UP000192917">
    <property type="component" value="Unassembled WGS sequence"/>
</dbReference>
<feature type="chain" id="PRO_5012079807" evidence="2">
    <location>
        <begin position="26"/>
        <end position="271"/>
    </location>
</feature>
<reference evidence="4 5" key="1">
    <citation type="submission" date="2017-04" db="EMBL/GenBank/DDBJ databases">
        <authorList>
            <person name="Afonso C.L."/>
            <person name="Miller P.J."/>
            <person name="Scott M.A."/>
            <person name="Spackman E."/>
            <person name="Goraichik I."/>
            <person name="Dimitrov K.M."/>
            <person name="Suarez D.L."/>
            <person name="Swayne D.E."/>
        </authorList>
    </citation>
    <scope>NUCLEOTIDE SEQUENCE [LARGE SCALE GENOMIC DNA]</scope>
    <source>
        <strain evidence="4 5">USBA 355</strain>
    </source>
</reference>
<name>A0A1Y6CHT0_9PROT</name>
<dbReference type="EMBL" id="FWZX01000019">
    <property type="protein sequence ID" value="SMF53933.1"/>
    <property type="molecule type" value="Genomic_DNA"/>
</dbReference>
<dbReference type="STRING" id="560819.SAMN05428998_11974"/>
<evidence type="ECO:0000256" key="2">
    <source>
        <dbReference type="SAM" id="SignalP"/>
    </source>
</evidence>
<evidence type="ECO:0000313" key="5">
    <source>
        <dbReference type="Proteomes" id="UP000192917"/>
    </source>
</evidence>
<evidence type="ECO:0000256" key="1">
    <source>
        <dbReference type="SAM" id="MobiDB-lite"/>
    </source>
</evidence>
<keyword evidence="2" id="KW-0732">Signal</keyword>
<feature type="domain" description="Extensin-like C-terminal" evidence="3">
    <location>
        <begin position="96"/>
        <end position="271"/>
    </location>
</feature>
<feature type="signal peptide" evidence="2">
    <location>
        <begin position="1"/>
        <end position="25"/>
    </location>
</feature>
<accession>A0A1Y6CHT0</accession>
<proteinExistence type="predicted"/>
<organism evidence="4 5">
    <name type="scientific">Tistlia consotensis USBA 355</name>
    <dbReference type="NCBI Taxonomy" id="560819"/>
    <lineage>
        <taxon>Bacteria</taxon>
        <taxon>Pseudomonadati</taxon>
        <taxon>Pseudomonadota</taxon>
        <taxon>Alphaproteobacteria</taxon>
        <taxon>Rhodospirillales</taxon>
        <taxon>Rhodovibrionaceae</taxon>
        <taxon>Tistlia</taxon>
    </lineage>
</organism>
<feature type="region of interest" description="Disordered" evidence="1">
    <location>
        <begin position="25"/>
        <end position="73"/>
    </location>
</feature>
<sequence>MLRSGGLLLALLLALPLALDGTARAAEDRVPLPPMRPPDLGGPEPTPPKDATRPAPAAAPASEAPPARREKDEQAIAEAAALAAERPAFDPAEAQRCEAELRRLGADFAVRPAIEDLGCGAERPLALKALPGGVEVAGRDVLLRCGAALALAKWSEQVVVPSAELHLGTRVESLLVSTSYLCRDRAGSSTPSQHAFANALDLMGLRLSDGRSLLIAPRPDSAAPERAFQAAIRGGACAYFTTVLGPTTDAAHRNHLHLDLKQRKGGYRICQ</sequence>
<protein>
    <submittedName>
        <fullName evidence="4">Uncharacterized conserved protein</fullName>
    </submittedName>
</protein>
<dbReference type="Pfam" id="PF06904">
    <property type="entry name" value="Extensin-like_C"/>
    <property type="match status" value="1"/>
</dbReference>
<feature type="compositionally biased region" description="Low complexity" evidence="1">
    <location>
        <begin position="53"/>
        <end position="65"/>
    </location>
</feature>
<evidence type="ECO:0000313" key="4">
    <source>
        <dbReference type="EMBL" id="SMF53933.1"/>
    </source>
</evidence>
<dbReference type="AlphaFoldDB" id="A0A1Y6CHT0"/>
<gene>
    <name evidence="4" type="ORF">SAMN05428998_11974</name>
</gene>
<dbReference type="RefSeq" id="WP_085124570.1">
    <property type="nucleotide sequence ID" value="NZ_FWZX01000019.1"/>
</dbReference>
<keyword evidence="5" id="KW-1185">Reference proteome</keyword>